<evidence type="ECO:0000313" key="2">
    <source>
        <dbReference type="Proteomes" id="UP000298663"/>
    </source>
</evidence>
<dbReference type="Proteomes" id="UP000298663">
    <property type="component" value="Unassembled WGS sequence"/>
</dbReference>
<sequence>MEIALTSKRCLCVHATLQMVDVILKSVLFQRQFVPDVVARLLETNEKFADDYAKVADVLRDCFRSRNRELIQEVVIVVGPTCYAPREFFRIPIHVCQEEQDEPSTSGCGSRCGELTDREIMAFYRTMMTNFPVDDFKKLKRTDRAYIMLNAGESLQLSSFEDMSADESFSLPMANSVRKPPLLETTIKMSHECESPGGGQKTAAAKPSCWFRVVPHFKVIS</sequence>
<reference evidence="1 2" key="2">
    <citation type="journal article" date="2019" name="G3 (Bethesda)">
        <title>Hybrid Assembly of the Genome of the Entomopathogenic Nematode Steinernema carpocapsae Identifies the X-Chromosome.</title>
        <authorList>
            <person name="Serra L."/>
            <person name="Macchietto M."/>
            <person name="Macias-Munoz A."/>
            <person name="McGill C.J."/>
            <person name="Rodriguez I.M."/>
            <person name="Rodriguez B."/>
            <person name="Murad R."/>
            <person name="Mortazavi A."/>
        </authorList>
    </citation>
    <scope>NUCLEOTIDE SEQUENCE [LARGE SCALE GENOMIC DNA]</scope>
    <source>
        <strain evidence="1 2">ALL</strain>
    </source>
</reference>
<evidence type="ECO:0000313" key="1">
    <source>
        <dbReference type="EMBL" id="TKR93850.1"/>
    </source>
</evidence>
<dbReference type="OrthoDB" id="1914839at2759"/>
<protein>
    <submittedName>
        <fullName evidence="1">Uncharacterized protein</fullName>
    </submittedName>
</protein>
<organism evidence="1 2">
    <name type="scientific">Steinernema carpocapsae</name>
    <name type="common">Entomopathogenic nematode</name>
    <dbReference type="NCBI Taxonomy" id="34508"/>
    <lineage>
        <taxon>Eukaryota</taxon>
        <taxon>Metazoa</taxon>
        <taxon>Ecdysozoa</taxon>
        <taxon>Nematoda</taxon>
        <taxon>Chromadorea</taxon>
        <taxon>Rhabditida</taxon>
        <taxon>Tylenchina</taxon>
        <taxon>Panagrolaimomorpha</taxon>
        <taxon>Strongyloidoidea</taxon>
        <taxon>Steinernematidae</taxon>
        <taxon>Steinernema</taxon>
    </lineage>
</organism>
<accession>A0A4U5PC45</accession>
<dbReference type="InterPro" id="IPR053729">
    <property type="entry name" value="MAD2L1BP_domain_sf"/>
</dbReference>
<gene>
    <name evidence="1" type="ORF">L596_008228</name>
</gene>
<dbReference type="STRING" id="34508.A0A4U5PC45"/>
<dbReference type="EMBL" id="AZBU02000002">
    <property type="protein sequence ID" value="TKR93850.1"/>
    <property type="molecule type" value="Genomic_DNA"/>
</dbReference>
<dbReference type="AlphaFoldDB" id="A0A4U5PC45"/>
<name>A0A4U5PC45_STECR</name>
<proteinExistence type="predicted"/>
<comment type="caution">
    <text evidence="1">The sequence shown here is derived from an EMBL/GenBank/DDBJ whole genome shotgun (WGS) entry which is preliminary data.</text>
</comment>
<reference evidence="1 2" key="1">
    <citation type="journal article" date="2015" name="Genome Biol.">
        <title>Comparative genomics of Steinernema reveals deeply conserved gene regulatory networks.</title>
        <authorList>
            <person name="Dillman A.R."/>
            <person name="Macchietto M."/>
            <person name="Porter C.F."/>
            <person name="Rogers A."/>
            <person name="Williams B."/>
            <person name="Antoshechkin I."/>
            <person name="Lee M.M."/>
            <person name="Goodwin Z."/>
            <person name="Lu X."/>
            <person name="Lewis E.E."/>
            <person name="Goodrich-Blair H."/>
            <person name="Stock S.P."/>
            <person name="Adams B.J."/>
            <person name="Sternberg P.W."/>
            <person name="Mortazavi A."/>
        </authorList>
    </citation>
    <scope>NUCLEOTIDE SEQUENCE [LARGE SCALE GENOMIC DNA]</scope>
    <source>
        <strain evidence="1 2">ALL</strain>
    </source>
</reference>
<keyword evidence="2" id="KW-1185">Reference proteome</keyword>
<dbReference type="Gene3D" id="3.30.900.20">
    <property type="match status" value="1"/>
</dbReference>